<gene>
    <name evidence="1" type="ORF">KXV57_003466</name>
</gene>
<accession>A0A9P8NDH3</accession>
<sequence>MEETALALLAELPKTCDTIADAFNKNSRELKAARDELCNAQSELTILKGLLEILFNLLEKMWATVRTYQMGKDMKEAEVQGEGEPLGAILDLAIMQLDLQSTKIDCDALRRENTFLRSLLHGTEAAADQCE</sequence>
<dbReference type="AlphaFoldDB" id="A0A9P8NDH3"/>
<name>A0A9P8NDH3_ASPFM</name>
<proteinExistence type="predicted"/>
<organism evidence="1 2">
    <name type="scientific">Aspergillus fumigatus</name>
    <name type="common">Neosartorya fumigata</name>
    <dbReference type="NCBI Taxonomy" id="746128"/>
    <lineage>
        <taxon>Eukaryota</taxon>
        <taxon>Fungi</taxon>
        <taxon>Dikarya</taxon>
        <taxon>Ascomycota</taxon>
        <taxon>Pezizomycotina</taxon>
        <taxon>Eurotiomycetes</taxon>
        <taxon>Eurotiomycetidae</taxon>
        <taxon>Eurotiales</taxon>
        <taxon>Aspergillaceae</taxon>
        <taxon>Aspergillus</taxon>
        <taxon>Aspergillus subgen. Fumigati</taxon>
    </lineage>
</organism>
<comment type="caution">
    <text evidence="1">The sequence shown here is derived from an EMBL/GenBank/DDBJ whole genome shotgun (WGS) entry which is preliminary data.</text>
</comment>
<evidence type="ECO:0000313" key="2">
    <source>
        <dbReference type="Proteomes" id="UP000813423"/>
    </source>
</evidence>
<evidence type="ECO:0000313" key="1">
    <source>
        <dbReference type="EMBL" id="KAH1892985.1"/>
    </source>
</evidence>
<reference evidence="1" key="1">
    <citation type="submission" date="2021-08" db="EMBL/GenBank/DDBJ databases">
        <title>Global Aspergillus fumigatus from environmental and clinical sources.</title>
        <authorList>
            <person name="Barber A."/>
            <person name="Sae-Ong T."/>
        </authorList>
    </citation>
    <scope>NUCLEOTIDE SEQUENCE</scope>
    <source>
        <strain evidence="1">NRZ-2016-071</strain>
    </source>
</reference>
<dbReference type="EMBL" id="JAIBSC010000206">
    <property type="protein sequence ID" value="KAH1892985.1"/>
    <property type="molecule type" value="Genomic_DNA"/>
</dbReference>
<dbReference type="Proteomes" id="UP000813423">
    <property type="component" value="Unassembled WGS sequence"/>
</dbReference>
<protein>
    <submittedName>
        <fullName evidence="1">Uncharacterized protein</fullName>
    </submittedName>
</protein>